<reference evidence="1 2" key="1">
    <citation type="submission" date="2019-03" db="EMBL/GenBank/DDBJ databases">
        <title>Genomic Encyclopedia of Type Strains, Phase IV (KMG-IV): sequencing the most valuable type-strain genomes for metagenomic binning, comparative biology and taxonomic classification.</title>
        <authorList>
            <person name="Goeker M."/>
        </authorList>
    </citation>
    <scope>NUCLEOTIDE SEQUENCE [LARGE SCALE GENOMIC DNA]</scope>
    <source>
        <strain evidence="1 2">DSM 1709</strain>
    </source>
</reference>
<dbReference type="Gene3D" id="1.20.120.740">
    <property type="entry name" value="YgfB uncharacterised protein family UPF0149, PF03695"/>
    <property type="match status" value="1"/>
</dbReference>
<name>A0A4R2MB97_RUBGE</name>
<dbReference type="RefSeq" id="WP_132645254.1">
    <property type="nucleotide sequence ID" value="NZ_CP181386.1"/>
</dbReference>
<sequence>MKPARQNTEAEIEAFSTVCQRLGGFDGRLSAEWCDGFLAALAAGPKPLPIAQWLPAMAGEAYERAFADPEDQAAAEQALATRAAALAVQLDAESIDEDPDALRLAPLMYVWDEAGRQEAIEVDGLTSEEAAGLVTGAEWADGFFAALQAFSADWRADAGEDSMAAFEELLAQVHALRLAEGSEELAAHVKAVYGDEGADRDRLIDEACYAVQDLRLWWVDHAPKPETRRVEKTPGRNDPCPCGSGLKYKKCHGASA</sequence>
<organism evidence="1 2">
    <name type="scientific">Rubrivivax gelatinosus</name>
    <name type="common">Rhodocyclus gelatinosus</name>
    <name type="synonym">Rhodopseudomonas gelatinosa</name>
    <dbReference type="NCBI Taxonomy" id="28068"/>
    <lineage>
        <taxon>Bacteria</taxon>
        <taxon>Pseudomonadati</taxon>
        <taxon>Pseudomonadota</taxon>
        <taxon>Betaproteobacteria</taxon>
        <taxon>Burkholderiales</taxon>
        <taxon>Sphaerotilaceae</taxon>
        <taxon>Rubrivivax</taxon>
    </lineage>
</organism>
<protein>
    <recommendedName>
        <fullName evidence="3">SEC-C motif-containing protein</fullName>
    </recommendedName>
</protein>
<dbReference type="AlphaFoldDB" id="A0A4R2MB97"/>
<dbReference type="SUPFAM" id="SSF101327">
    <property type="entry name" value="YgfB-like"/>
    <property type="match status" value="1"/>
</dbReference>
<gene>
    <name evidence="1" type="ORF">EV684_10335</name>
</gene>
<evidence type="ECO:0000313" key="2">
    <source>
        <dbReference type="Proteomes" id="UP000295106"/>
    </source>
</evidence>
<dbReference type="Proteomes" id="UP000295106">
    <property type="component" value="Unassembled WGS sequence"/>
</dbReference>
<accession>A0A4R2MB97</accession>
<dbReference type="InterPro" id="IPR004027">
    <property type="entry name" value="SEC_C_motif"/>
</dbReference>
<dbReference type="EMBL" id="SLXD01000003">
    <property type="protein sequence ID" value="TCP03790.1"/>
    <property type="molecule type" value="Genomic_DNA"/>
</dbReference>
<dbReference type="InterPro" id="IPR011978">
    <property type="entry name" value="YgfB-like"/>
</dbReference>
<dbReference type="SUPFAM" id="SSF103642">
    <property type="entry name" value="Sec-C motif"/>
    <property type="match status" value="1"/>
</dbReference>
<dbReference type="GeneID" id="99684126"/>
<evidence type="ECO:0008006" key="3">
    <source>
        <dbReference type="Google" id="ProtNLM"/>
    </source>
</evidence>
<dbReference type="InterPro" id="IPR036255">
    <property type="entry name" value="YgfB-like_sf"/>
</dbReference>
<dbReference type="NCBIfam" id="TIGR02292">
    <property type="entry name" value="ygfB_yecA"/>
    <property type="match status" value="1"/>
</dbReference>
<dbReference type="Pfam" id="PF02810">
    <property type="entry name" value="SEC-C"/>
    <property type="match status" value="1"/>
</dbReference>
<dbReference type="Gene3D" id="3.10.450.50">
    <property type="match status" value="1"/>
</dbReference>
<dbReference type="Pfam" id="PF03695">
    <property type="entry name" value="UPF0149"/>
    <property type="match status" value="1"/>
</dbReference>
<proteinExistence type="predicted"/>
<evidence type="ECO:0000313" key="1">
    <source>
        <dbReference type="EMBL" id="TCP03790.1"/>
    </source>
</evidence>
<comment type="caution">
    <text evidence="1">The sequence shown here is derived from an EMBL/GenBank/DDBJ whole genome shotgun (WGS) entry which is preliminary data.</text>
</comment>
<dbReference type="OrthoDB" id="570299at2"/>